<dbReference type="KEGG" id="pfla:Pflav_017430"/>
<dbReference type="EMBL" id="AP022870">
    <property type="protein sequence ID" value="BCB75333.1"/>
    <property type="molecule type" value="Genomic_DNA"/>
</dbReference>
<dbReference type="SUPFAM" id="SSF51338">
    <property type="entry name" value="Composite domain of metallo-dependent hydrolases"/>
    <property type="match status" value="1"/>
</dbReference>
<evidence type="ECO:0000313" key="3">
    <source>
        <dbReference type="Proteomes" id="UP000502508"/>
    </source>
</evidence>
<proteinExistence type="predicted"/>
<name>A0A6F8XND8_9ACTN</name>
<gene>
    <name evidence="2" type="ORF">Pflav_017430</name>
</gene>
<dbReference type="PANTHER" id="PTHR43135">
    <property type="entry name" value="ALPHA-D-RIBOSE 1-METHYLPHOSPHONATE 5-TRIPHOSPHATE DIPHOSPHATASE"/>
    <property type="match status" value="1"/>
</dbReference>
<feature type="domain" description="Amidohydrolase-related" evidence="1">
    <location>
        <begin position="55"/>
        <end position="401"/>
    </location>
</feature>
<dbReference type="Gene3D" id="3.20.20.140">
    <property type="entry name" value="Metal-dependent hydrolases"/>
    <property type="match status" value="1"/>
</dbReference>
<dbReference type="Gene3D" id="2.30.40.10">
    <property type="entry name" value="Urease, subunit C, domain 1"/>
    <property type="match status" value="1"/>
</dbReference>
<evidence type="ECO:0000259" key="1">
    <source>
        <dbReference type="Pfam" id="PF01979"/>
    </source>
</evidence>
<dbReference type="Proteomes" id="UP000502508">
    <property type="component" value="Chromosome"/>
</dbReference>
<dbReference type="InterPro" id="IPR006680">
    <property type="entry name" value="Amidohydro-rel"/>
</dbReference>
<reference evidence="2 3" key="1">
    <citation type="submission" date="2020-03" db="EMBL/GenBank/DDBJ databases">
        <title>Whole genome shotgun sequence of Phytohabitans flavus NBRC 107702.</title>
        <authorList>
            <person name="Komaki H."/>
            <person name="Tamura T."/>
        </authorList>
    </citation>
    <scope>NUCLEOTIDE SEQUENCE [LARGE SCALE GENOMIC DNA]</scope>
    <source>
        <strain evidence="2 3">NBRC 107702</strain>
    </source>
</reference>
<reference evidence="2 3" key="2">
    <citation type="submission" date="2020-03" db="EMBL/GenBank/DDBJ databases">
        <authorList>
            <person name="Ichikawa N."/>
            <person name="Kimura A."/>
            <person name="Kitahashi Y."/>
            <person name="Uohara A."/>
        </authorList>
    </citation>
    <scope>NUCLEOTIDE SEQUENCE [LARGE SCALE GENOMIC DNA]</scope>
    <source>
        <strain evidence="2 3">NBRC 107702</strain>
    </source>
</reference>
<dbReference type="InterPro" id="IPR057744">
    <property type="entry name" value="OTAase-like"/>
</dbReference>
<keyword evidence="3" id="KW-1185">Reference proteome</keyword>
<dbReference type="GO" id="GO:0016810">
    <property type="term" value="F:hydrolase activity, acting on carbon-nitrogen (but not peptide) bonds"/>
    <property type="evidence" value="ECO:0007669"/>
    <property type="project" value="InterPro"/>
</dbReference>
<dbReference type="CDD" id="cd01299">
    <property type="entry name" value="Met_dep_hydrolase_A"/>
    <property type="match status" value="1"/>
</dbReference>
<dbReference type="PANTHER" id="PTHR43135:SF3">
    <property type="entry name" value="ALPHA-D-RIBOSE 1-METHYLPHOSPHONATE 5-TRIPHOSPHATE DIPHOSPHATASE"/>
    <property type="match status" value="1"/>
</dbReference>
<protein>
    <submittedName>
        <fullName evidence="2">Peptidase M38</fullName>
    </submittedName>
</protein>
<organism evidence="2 3">
    <name type="scientific">Phytohabitans flavus</name>
    <dbReference type="NCBI Taxonomy" id="1076124"/>
    <lineage>
        <taxon>Bacteria</taxon>
        <taxon>Bacillati</taxon>
        <taxon>Actinomycetota</taxon>
        <taxon>Actinomycetes</taxon>
        <taxon>Micromonosporales</taxon>
        <taxon>Micromonosporaceae</taxon>
    </lineage>
</organism>
<evidence type="ECO:0000313" key="2">
    <source>
        <dbReference type="EMBL" id="BCB75333.1"/>
    </source>
</evidence>
<dbReference type="InterPro" id="IPR051781">
    <property type="entry name" value="Metallo-dep_Hydrolase"/>
</dbReference>
<dbReference type="RefSeq" id="WP_173035081.1">
    <property type="nucleotide sequence ID" value="NZ_AP022870.1"/>
</dbReference>
<dbReference type="SUPFAM" id="SSF51556">
    <property type="entry name" value="Metallo-dependent hydrolases"/>
    <property type="match status" value="1"/>
</dbReference>
<dbReference type="InterPro" id="IPR011059">
    <property type="entry name" value="Metal-dep_hydrolase_composite"/>
</dbReference>
<accession>A0A6F8XND8</accession>
<dbReference type="Pfam" id="PF01979">
    <property type="entry name" value="Amidohydro_1"/>
    <property type="match status" value="1"/>
</dbReference>
<sequence>MTDTYLVNAVVIDGAGNDPLEGAWVRLTDGIITGLGTGAAPRSEKATTVDCAGRTVMPGLIDAHAHMAAVDYLDRLLDSPRPLFAARVLAEIESTLDHGYTTIRDAGYTDAGFKQAIRDGFVRGPRLLTSNGPLSQTGGHSDLRPAHQREAVPTTDGLVWPGVVVDGVDQARRGAREVLRAGADQVKVMASGGCASHGDDVTEPQFTRDELSAIVYEAQARGKFVIAHAYNPAAIANAVAAGVRSIEHGNLLDEEAAALMSSAGCFLVPTIPTFQLLSLEGTSMGMTQEQVDQVDTVLKSAFTSIEIAVAAGVRVGSGSDVLARHQTRKALALELQARVLGNLGALRAATSVNAELIGRGADLGQVAEGFVGDLLIVDGNPVDDIDVLQDKSRIHAVLQHGAFVVDRRPETSHSTVDTQGAQR</sequence>
<dbReference type="AlphaFoldDB" id="A0A6F8XND8"/>
<dbReference type="InterPro" id="IPR032466">
    <property type="entry name" value="Metal_Hydrolase"/>
</dbReference>